<dbReference type="Gene3D" id="2.40.160.10">
    <property type="entry name" value="Porin"/>
    <property type="match status" value="1"/>
</dbReference>
<protein>
    <recommendedName>
        <fullName evidence="4">Phosphate-selective porin O and P</fullName>
    </recommendedName>
</protein>
<dbReference type="KEGG" id="aue:C5O00_09965"/>
<evidence type="ECO:0000313" key="2">
    <source>
        <dbReference type="EMBL" id="AVI51478.1"/>
    </source>
</evidence>
<keyword evidence="1" id="KW-0732">Signal</keyword>
<evidence type="ECO:0000256" key="1">
    <source>
        <dbReference type="SAM" id="SignalP"/>
    </source>
</evidence>
<feature type="chain" id="PRO_5015627195" description="Phosphate-selective porin O and P" evidence="1">
    <location>
        <begin position="19"/>
        <end position="392"/>
    </location>
</feature>
<name>A0A2S0HXX3_9FLAO</name>
<dbReference type="RefSeq" id="WP_105216718.1">
    <property type="nucleotide sequence ID" value="NZ_CP027062.1"/>
</dbReference>
<evidence type="ECO:0000313" key="3">
    <source>
        <dbReference type="Proteomes" id="UP000238442"/>
    </source>
</evidence>
<sequence>MKNIFLPFALLIGFAAMSQTLQDSITFNPQLQQNAAQRILSGNYGKAVTVGAYGEITYNQPESDNGELDVQRLVLLFGYKFNEKTQFVTEVEIEHVEEVFVEQAFINYAVGDNVSLRGGLMLVPMGIVNEYHEPTTFNGTERPAVDNVIVPTTWREIGVGVTGRIPDASLSYQAYIFNGFKSTEADAEEGVYGFLSGSSGLRGGRQKAIKSTVDSPTFSTKLDYYGLPGLRLGLAGYFGQTQAADEVEELDGANIGIAMVGLDARYAFQNFTARGQLIYASLSDTEAYNVLTGRDLGSALFGYYGEVAYNLLPIANKQRLYIFGRYEQYNTHADTAGGLQKNDAYNRTDITTGLSYHLAPGVVVKGDYQFRDNAVENGDVDDRLNFGIGVWF</sequence>
<dbReference type="Proteomes" id="UP000238442">
    <property type="component" value="Chromosome"/>
</dbReference>
<dbReference type="OrthoDB" id="9768080at2"/>
<proteinExistence type="predicted"/>
<reference evidence="2 3" key="1">
    <citation type="submission" date="2018-02" db="EMBL/GenBank/DDBJ databases">
        <title>Genomic analysis of the strain RR4-38 isolated from a seawater recirculating aquaculture system.</title>
        <authorList>
            <person name="Kim Y.-S."/>
            <person name="Jang Y.H."/>
            <person name="Kim K.-H."/>
        </authorList>
    </citation>
    <scope>NUCLEOTIDE SEQUENCE [LARGE SCALE GENOMIC DNA]</scope>
    <source>
        <strain evidence="2 3">RR4-38</strain>
    </source>
</reference>
<evidence type="ECO:0008006" key="4">
    <source>
        <dbReference type="Google" id="ProtNLM"/>
    </source>
</evidence>
<dbReference type="SUPFAM" id="SSF56935">
    <property type="entry name" value="Porins"/>
    <property type="match status" value="1"/>
</dbReference>
<dbReference type="AlphaFoldDB" id="A0A2S0HXX3"/>
<dbReference type="InterPro" id="IPR023614">
    <property type="entry name" value="Porin_dom_sf"/>
</dbReference>
<accession>A0A2S0HXX3</accession>
<feature type="signal peptide" evidence="1">
    <location>
        <begin position="1"/>
        <end position="18"/>
    </location>
</feature>
<gene>
    <name evidence="2" type="ORF">C5O00_09965</name>
</gene>
<keyword evidence="3" id="KW-1185">Reference proteome</keyword>
<organism evidence="2 3">
    <name type="scientific">Pukyongia salina</name>
    <dbReference type="NCBI Taxonomy" id="2094025"/>
    <lineage>
        <taxon>Bacteria</taxon>
        <taxon>Pseudomonadati</taxon>
        <taxon>Bacteroidota</taxon>
        <taxon>Flavobacteriia</taxon>
        <taxon>Flavobacteriales</taxon>
        <taxon>Flavobacteriaceae</taxon>
        <taxon>Pukyongia</taxon>
    </lineage>
</organism>
<dbReference type="EMBL" id="CP027062">
    <property type="protein sequence ID" value="AVI51478.1"/>
    <property type="molecule type" value="Genomic_DNA"/>
</dbReference>